<dbReference type="InterPro" id="IPR013655">
    <property type="entry name" value="PAS_fold_3"/>
</dbReference>
<organism evidence="8 9">
    <name type="scientific">Stercorarius parasiticus</name>
    <name type="common">Parasitic jaeger</name>
    <name type="synonym">Arctic skua</name>
    <dbReference type="NCBI Taxonomy" id="54059"/>
    <lineage>
        <taxon>Eukaryota</taxon>
        <taxon>Metazoa</taxon>
        <taxon>Chordata</taxon>
        <taxon>Craniata</taxon>
        <taxon>Vertebrata</taxon>
        <taxon>Euteleostomi</taxon>
        <taxon>Archelosauria</taxon>
        <taxon>Archosauria</taxon>
        <taxon>Dinosauria</taxon>
        <taxon>Saurischia</taxon>
        <taxon>Theropoda</taxon>
        <taxon>Coelurosauria</taxon>
        <taxon>Aves</taxon>
        <taxon>Neognathae</taxon>
        <taxon>Neoaves</taxon>
        <taxon>Charadriiformes</taxon>
        <taxon>Stercorariidae</taxon>
        <taxon>Stercorarius</taxon>
    </lineage>
</organism>
<comment type="caution">
    <text evidence="8">The sequence shown here is derived from an EMBL/GenBank/DDBJ whole genome shotgun (WGS) entry which is preliminary data.</text>
</comment>
<dbReference type="EMBL" id="VWZL01004167">
    <property type="protein sequence ID" value="NXG90255.1"/>
    <property type="molecule type" value="Genomic_DNA"/>
</dbReference>
<dbReference type="GO" id="GO:0004879">
    <property type="term" value="F:nuclear receptor activity"/>
    <property type="evidence" value="ECO:0007669"/>
    <property type="project" value="TreeGrafter"/>
</dbReference>
<proteinExistence type="predicted"/>
<dbReference type="PANTHER" id="PTHR10649">
    <property type="entry name" value="ARYL HYDROCARBON RECEPTOR"/>
    <property type="match status" value="1"/>
</dbReference>
<evidence type="ECO:0000256" key="3">
    <source>
        <dbReference type="ARBA" id="ARBA00023125"/>
    </source>
</evidence>
<dbReference type="Proteomes" id="UP000532908">
    <property type="component" value="Unassembled WGS sequence"/>
</dbReference>
<evidence type="ECO:0000313" key="8">
    <source>
        <dbReference type="EMBL" id="NXG90255.1"/>
    </source>
</evidence>
<dbReference type="FunFam" id="3.30.450.20:FF:000019">
    <property type="entry name" value="Aryl hydrocarbon receptor 1"/>
    <property type="match status" value="1"/>
</dbReference>
<reference evidence="8 9" key="1">
    <citation type="submission" date="2019-09" db="EMBL/GenBank/DDBJ databases">
        <title>Bird 10,000 Genomes (B10K) Project - Family phase.</title>
        <authorList>
            <person name="Zhang G."/>
        </authorList>
    </citation>
    <scope>NUCLEOTIDE SEQUENCE [LARGE SCALE GENOMIC DNA]</scope>
    <source>
        <strain evidence="8">B10K-DU-001-20</strain>
        <tissue evidence="8">Muscle</tissue>
    </source>
</reference>
<dbReference type="CDD" id="cd00130">
    <property type="entry name" value="PAS"/>
    <property type="match status" value="1"/>
</dbReference>
<sequence>QSDLIYQSVYELIHTDDRAAFRYQLHGAAAALPADQPPLAGCSIASRKPSCVERSFTCRFRCLLDNSSGFLALNFRGRLKFLSGQQKASDRSPLALFAIATPIQPLSILELRTKTLIFQTKHKLDFTPMACDSRGKVVLGYTETELCRRGSGYQFVHAADMMYCAENHVKMMKTGESGLTVFRLLTKKGGWVWVQANARLVYKGGKPDCIIARQRALSNEEGEEHLRKRNLQLPFSFATGEAVLYGNDLPEFLDSFQAKEELQTQANSHSKQCSVDPNSLLGAMMKQDASIYISHADNTPQFSLPDLITEPDGPSHHEEVGDAKEDSNSLLVVIETLFEKSEVDGNICQNLQSLNVDSAELQQWEEALLSLGAEQEPPAQEVGERLGTEMTSYVEQMLLREDAGKRIDFPRCSASPRNEENHAVAHFQHCWTTNLVFQAPPQPQAPGAQGQDAAVSRVSVTSEVSSAPPEQQVPVNSAGLVGGTVLGVPGSSSKHPVALQLSNLGQVLQTEVTTSAPVDNTILDDQSQPECKLVSSSCPPPLHSNALVTRWHNVPVQANPDNALGQSASPGGCLSEAWMATAPKQLEATGTHLESQTLLGGSPER</sequence>
<accession>A0A7K9FMN4</accession>
<evidence type="ECO:0000256" key="1">
    <source>
        <dbReference type="ARBA" id="ARBA00004123"/>
    </source>
</evidence>
<feature type="non-terminal residue" evidence="8">
    <location>
        <position position="1"/>
    </location>
</feature>
<keyword evidence="9" id="KW-1185">Reference proteome</keyword>
<evidence type="ECO:0000256" key="5">
    <source>
        <dbReference type="ARBA" id="ARBA00023163"/>
    </source>
</evidence>
<evidence type="ECO:0000313" key="9">
    <source>
        <dbReference type="Proteomes" id="UP000532908"/>
    </source>
</evidence>
<comment type="subcellular location">
    <subcellularLocation>
        <location evidence="1">Nucleus</location>
    </subcellularLocation>
</comment>
<dbReference type="SUPFAM" id="SSF55785">
    <property type="entry name" value="PYP-like sensor domain (PAS domain)"/>
    <property type="match status" value="1"/>
</dbReference>
<dbReference type="AlphaFoldDB" id="A0A7K9FMN4"/>
<dbReference type="InterPro" id="IPR035965">
    <property type="entry name" value="PAS-like_dom_sf"/>
</dbReference>
<keyword evidence="2" id="KW-0805">Transcription regulation</keyword>
<keyword evidence="6" id="KW-0539">Nucleus</keyword>
<dbReference type="GO" id="GO:0006805">
    <property type="term" value="P:xenobiotic metabolic process"/>
    <property type="evidence" value="ECO:0007669"/>
    <property type="project" value="InterPro"/>
</dbReference>
<dbReference type="GO" id="GO:0034751">
    <property type="term" value="C:aryl hydrocarbon receptor complex"/>
    <property type="evidence" value="ECO:0007669"/>
    <property type="project" value="TreeGrafter"/>
</dbReference>
<dbReference type="GO" id="GO:0005634">
    <property type="term" value="C:nucleus"/>
    <property type="evidence" value="ECO:0007669"/>
    <property type="project" value="UniProtKB-SubCell"/>
</dbReference>
<gene>
    <name evidence="8" type="primary">Ahr_0</name>
    <name evidence="8" type="ORF">STEPAR_R02183</name>
</gene>
<keyword evidence="4" id="KW-0010">Activator</keyword>
<feature type="domain" description="PAS fold-3" evidence="7">
    <location>
        <begin position="130"/>
        <end position="211"/>
    </location>
</feature>
<dbReference type="Pfam" id="PF08447">
    <property type="entry name" value="PAS_3"/>
    <property type="match status" value="1"/>
</dbReference>
<keyword evidence="5" id="KW-0804">Transcription</keyword>
<dbReference type="InterPro" id="IPR000014">
    <property type="entry name" value="PAS"/>
</dbReference>
<feature type="non-terminal residue" evidence="8">
    <location>
        <position position="605"/>
    </location>
</feature>
<dbReference type="Gene3D" id="3.30.450.20">
    <property type="entry name" value="PAS domain"/>
    <property type="match status" value="2"/>
</dbReference>
<keyword evidence="3" id="KW-0238">DNA-binding</keyword>
<dbReference type="InterPro" id="IPR039091">
    <property type="entry name" value="AHR/AHRR"/>
</dbReference>
<evidence type="ECO:0000259" key="7">
    <source>
        <dbReference type="Pfam" id="PF08447"/>
    </source>
</evidence>
<name>A0A7K9FMN4_STEPR</name>
<evidence type="ECO:0000256" key="6">
    <source>
        <dbReference type="ARBA" id="ARBA00023242"/>
    </source>
</evidence>
<evidence type="ECO:0000256" key="4">
    <source>
        <dbReference type="ARBA" id="ARBA00023159"/>
    </source>
</evidence>
<protein>
    <submittedName>
        <fullName evidence="8">AHR protein</fullName>
    </submittedName>
</protein>
<evidence type="ECO:0000256" key="2">
    <source>
        <dbReference type="ARBA" id="ARBA00023015"/>
    </source>
</evidence>
<dbReference type="GO" id="GO:0000976">
    <property type="term" value="F:transcription cis-regulatory region binding"/>
    <property type="evidence" value="ECO:0007669"/>
    <property type="project" value="TreeGrafter"/>
</dbReference>
<dbReference type="PANTHER" id="PTHR10649:SF17">
    <property type="entry name" value="ARYL HYDROCARBON RECEPTOR 2"/>
    <property type="match status" value="1"/>
</dbReference>